<feature type="compositionally biased region" description="Basic and acidic residues" evidence="1">
    <location>
        <begin position="247"/>
        <end position="258"/>
    </location>
</feature>
<proteinExistence type="predicted"/>
<name>A0A1C7M5V0_GRIFR</name>
<organism evidence="2 3">
    <name type="scientific">Grifola frondosa</name>
    <name type="common">Maitake</name>
    <name type="synonym">Polyporus frondosus</name>
    <dbReference type="NCBI Taxonomy" id="5627"/>
    <lineage>
        <taxon>Eukaryota</taxon>
        <taxon>Fungi</taxon>
        <taxon>Dikarya</taxon>
        <taxon>Basidiomycota</taxon>
        <taxon>Agaricomycotina</taxon>
        <taxon>Agaricomycetes</taxon>
        <taxon>Polyporales</taxon>
        <taxon>Grifolaceae</taxon>
        <taxon>Grifola</taxon>
    </lineage>
</organism>
<dbReference type="STRING" id="5627.A0A1C7M5V0"/>
<feature type="compositionally biased region" description="Basic residues" evidence="1">
    <location>
        <begin position="338"/>
        <end position="348"/>
    </location>
</feature>
<feature type="compositionally biased region" description="Low complexity" evidence="1">
    <location>
        <begin position="1"/>
        <end position="17"/>
    </location>
</feature>
<feature type="region of interest" description="Disordered" evidence="1">
    <location>
        <begin position="322"/>
        <end position="371"/>
    </location>
</feature>
<dbReference type="OrthoDB" id="2757526at2759"/>
<comment type="caution">
    <text evidence="2">The sequence shown here is derived from an EMBL/GenBank/DDBJ whole genome shotgun (WGS) entry which is preliminary data.</text>
</comment>
<feature type="compositionally biased region" description="Basic and acidic residues" evidence="1">
    <location>
        <begin position="322"/>
        <end position="337"/>
    </location>
</feature>
<feature type="compositionally biased region" description="Basic and acidic residues" evidence="1">
    <location>
        <begin position="93"/>
        <end position="119"/>
    </location>
</feature>
<evidence type="ECO:0000256" key="1">
    <source>
        <dbReference type="SAM" id="MobiDB-lite"/>
    </source>
</evidence>
<protein>
    <submittedName>
        <fullName evidence="2">Uncharacterized protein</fullName>
    </submittedName>
</protein>
<evidence type="ECO:0000313" key="2">
    <source>
        <dbReference type="EMBL" id="OBZ71776.1"/>
    </source>
</evidence>
<evidence type="ECO:0000313" key="3">
    <source>
        <dbReference type="Proteomes" id="UP000092993"/>
    </source>
</evidence>
<dbReference type="AlphaFoldDB" id="A0A1C7M5V0"/>
<reference evidence="2 3" key="1">
    <citation type="submission" date="2016-03" db="EMBL/GenBank/DDBJ databases">
        <title>Whole genome sequencing of Grifola frondosa 9006-11.</title>
        <authorList>
            <person name="Min B."/>
            <person name="Park H."/>
            <person name="Kim J.-G."/>
            <person name="Cho H."/>
            <person name="Oh Y.-L."/>
            <person name="Kong W.-S."/>
            <person name="Choi I.-G."/>
        </authorList>
    </citation>
    <scope>NUCLEOTIDE SEQUENCE [LARGE SCALE GENOMIC DNA]</scope>
    <source>
        <strain evidence="2 3">9006-11</strain>
    </source>
</reference>
<feature type="region of interest" description="Disordered" evidence="1">
    <location>
        <begin position="212"/>
        <end position="258"/>
    </location>
</feature>
<feature type="region of interest" description="Disordered" evidence="1">
    <location>
        <begin position="1"/>
        <end position="122"/>
    </location>
</feature>
<accession>A0A1C7M5V0</accession>
<feature type="compositionally biased region" description="Low complexity" evidence="1">
    <location>
        <begin position="49"/>
        <end position="82"/>
    </location>
</feature>
<feature type="compositionally biased region" description="Basic and acidic residues" evidence="1">
    <location>
        <begin position="19"/>
        <end position="31"/>
    </location>
</feature>
<dbReference type="Proteomes" id="UP000092993">
    <property type="component" value="Unassembled WGS sequence"/>
</dbReference>
<sequence length="371" mass="40572">MSAALSSSSVVDASYVVNEKGKGKAKARDAGVDGFPFPPTFIPVHSRPRTSSGTTASALSLPSAVPLSSVPSTSTAVSTTSSRIRRSHQHSHSHTDKDRDPSKRKETNKAALVDQDKPRTFATARPRHHHNLSLTELFDASPLAWTTCSESFIPASSDPSRARSCMAVGVERTSSVTSGGRTRAETERTCVSSRENVTLETLHEKEGASHAGDIAQAHPPSSPVSDQPEDDDRDNDNDKGRVRKERPRPAKDREQAHKFIIDVDDRSVITGKAHLSMRERGLSTSHVGVVHDFGFAQDAGSQEREVEQIERDRLTALAYAHRERDREHARHAAEREKHLLKKRSKARGKSTLSASDDSDTLVDANFSTPVR</sequence>
<dbReference type="EMBL" id="LUGG01000010">
    <property type="protein sequence ID" value="OBZ71776.1"/>
    <property type="molecule type" value="Genomic_DNA"/>
</dbReference>
<gene>
    <name evidence="2" type="ORF">A0H81_08256</name>
</gene>
<keyword evidence="3" id="KW-1185">Reference proteome</keyword>
<feature type="compositionally biased region" description="Basic residues" evidence="1">
    <location>
        <begin position="83"/>
        <end position="92"/>
    </location>
</feature>